<feature type="compositionally biased region" description="Basic and acidic residues" evidence="4">
    <location>
        <begin position="614"/>
        <end position="623"/>
    </location>
</feature>
<protein>
    <submittedName>
        <fullName evidence="6 7">Protein FAM83H-like</fullName>
    </submittedName>
</protein>
<evidence type="ECO:0000259" key="5">
    <source>
        <dbReference type="Pfam" id="PF07894"/>
    </source>
</evidence>
<feature type="region of interest" description="Disordered" evidence="4">
    <location>
        <begin position="303"/>
        <end position="333"/>
    </location>
</feature>
<keyword evidence="8" id="KW-1185">Reference proteome</keyword>
<feature type="compositionally biased region" description="Polar residues" evidence="4">
    <location>
        <begin position="1718"/>
        <end position="1731"/>
    </location>
</feature>
<dbReference type="GO" id="GO:0019901">
    <property type="term" value="F:protein kinase binding"/>
    <property type="evidence" value="ECO:0007669"/>
    <property type="project" value="TreeGrafter"/>
</dbReference>
<evidence type="ECO:0000313" key="7">
    <source>
        <dbReference type="Ensembl" id="ENSNFUP00015053900.1"/>
    </source>
</evidence>
<feature type="compositionally biased region" description="Polar residues" evidence="4">
    <location>
        <begin position="1640"/>
        <end position="1663"/>
    </location>
</feature>
<feature type="compositionally biased region" description="Polar residues" evidence="4">
    <location>
        <begin position="1369"/>
        <end position="1392"/>
    </location>
</feature>
<organism evidence="7 8">
    <name type="scientific">Nothobranchius furzeri</name>
    <name type="common">Turquoise killifish</name>
    <dbReference type="NCBI Taxonomy" id="105023"/>
    <lineage>
        <taxon>Eukaryota</taxon>
        <taxon>Metazoa</taxon>
        <taxon>Chordata</taxon>
        <taxon>Craniata</taxon>
        <taxon>Vertebrata</taxon>
        <taxon>Euteleostomi</taxon>
        <taxon>Actinopterygii</taxon>
        <taxon>Neopterygii</taxon>
        <taxon>Teleostei</taxon>
        <taxon>Neoteleostei</taxon>
        <taxon>Acanthomorphata</taxon>
        <taxon>Ovalentaria</taxon>
        <taxon>Atherinomorphae</taxon>
        <taxon>Cyprinodontiformes</taxon>
        <taxon>Nothobranchiidae</taxon>
        <taxon>Nothobranchius</taxon>
    </lineage>
</organism>
<feature type="compositionally biased region" description="Polar residues" evidence="4">
    <location>
        <begin position="1778"/>
        <end position="1787"/>
    </location>
</feature>
<dbReference type="GO" id="GO:0044380">
    <property type="term" value="P:protein localization to cytoskeleton"/>
    <property type="evidence" value="ECO:0007669"/>
    <property type="project" value="TreeGrafter"/>
</dbReference>
<feature type="compositionally biased region" description="Polar residues" evidence="4">
    <location>
        <begin position="1306"/>
        <end position="1320"/>
    </location>
</feature>
<feature type="region of interest" description="Disordered" evidence="4">
    <location>
        <begin position="550"/>
        <end position="593"/>
    </location>
</feature>
<dbReference type="GO" id="GO:1990254">
    <property type="term" value="F:keratin filament binding"/>
    <property type="evidence" value="ECO:0007669"/>
    <property type="project" value="TreeGrafter"/>
</dbReference>
<dbReference type="GO" id="GO:0030335">
    <property type="term" value="P:positive regulation of cell migration"/>
    <property type="evidence" value="ECO:0007669"/>
    <property type="project" value="TreeGrafter"/>
</dbReference>
<feature type="compositionally biased region" description="Polar residues" evidence="4">
    <location>
        <begin position="1072"/>
        <end position="1083"/>
    </location>
</feature>
<feature type="region of interest" description="Disordered" evidence="4">
    <location>
        <begin position="1241"/>
        <end position="1480"/>
    </location>
</feature>
<dbReference type="GO" id="GO:0045104">
    <property type="term" value="P:intermediate filament cytoskeleton organization"/>
    <property type="evidence" value="ECO:0007669"/>
    <property type="project" value="TreeGrafter"/>
</dbReference>
<name>A0A8C6Q736_NOTFU</name>
<dbReference type="EMBL" id="JAAVVJ010000006">
    <property type="protein sequence ID" value="KAF7219608.1"/>
    <property type="molecule type" value="Genomic_DNA"/>
</dbReference>
<feature type="region of interest" description="Disordered" evidence="4">
    <location>
        <begin position="454"/>
        <end position="474"/>
    </location>
</feature>
<feature type="compositionally biased region" description="Basic and acidic residues" evidence="4">
    <location>
        <begin position="1045"/>
        <end position="1055"/>
    </location>
</feature>
<feature type="region of interest" description="Disordered" evidence="4">
    <location>
        <begin position="1045"/>
        <end position="1147"/>
    </location>
</feature>
<dbReference type="GO" id="GO:0045095">
    <property type="term" value="C:keratin filament"/>
    <property type="evidence" value="ECO:0007669"/>
    <property type="project" value="TreeGrafter"/>
</dbReference>
<feature type="compositionally biased region" description="Basic and acidic residues" evidence="4">
    <location>
        <begin position="939"/>
        <end position="958"/>
    </location>
</feature>
<feature type="region of interest" description="Disordered" evidence="4">
    <location>
        <begin position="608"/>
        <end position="722"/>
    </location>
</feature>
<feature type="compositionally biased region" description="Low complexity" evidence="4">
    <location>
        <begin position="674"/>
        <end position="692"/>
    </location>
</feature>
<dbReference type="KEGG" id="nfu:107375387"/>
<feature type="compositionally biased region" description="Basic and acidic residues" evidence="4">
    <location>
        <begin position="643"/>
        <end position="670"/>
    </location>
</feature>
<dbReference type="PANTHER" id="PTHR16181:SF16">
    <property type="entry name" value="FAMILY WITH SEQUENCE SIMILARITY 83 MEMBER HA"/>
    <property type="match status" value="1"/>
</dbReference>
<sequence>MARRSQCSSAGDNPLNPNYLPPHYREEYRLAIDALVENSLDGYYEFLHKADVVDFLSTTEIKYIENYVQIPKHISQPEQYFLGTGGDGSSDTYWPVHSDLDVPGLDLGWPQVHAFIEPTEITTLLNPPEPDMPSIKEHARRLIRNAQQVVAVVMDMFTDVDMFLEVLTASSRRVAVYVLLDEVNAHHFVNMVVNCRVNLQDFHFLRVRTVSGITYQCRSGKSFKGQMLDRFLLTDCRAVLSGNYSFMWSFEKLHRCMAHLFLGQFVTTFDEEFRILYAQSQPLIVEDVLAPMDDLNIMHKPQYPNESSSMYREPRKFLSPDSGHPDEWRRHSNEERMEGDWRMIELKNQDSLRGPGDMHSRFATPQSRMEPSFDQGPPRILMTENPALKRHSYAEGAQGRYNFPFMQQQGMPEPELKGKPFHRGQQPYSGPGQESDYSGYDKFWNQDFLSTDQYVEPGLPQGEPPHDNFDPVLNYLSSTRNRDFDQNSEHFLQPSHPKRLNLVQPYVHQTSPTPSNSAEQKPFLQDATANRKDPNVKQGLRDWRISSYLSTCDNPEEEGPSSEPSQAPDAFEEPPNPIHQSMQGMGVSVPKKANFKVPAAHRISQMPSYAKATAQEKPKKYLEEPVPGVVEIRVTPTPSECSSTHEGEKMEEAEQKETANPLLRRDDSFRRKYSSAMQRSSRLRSSLIYSSLEQQPAPQETTTASQHEEESDKNQTEQTKLPFVAHMLGQRKSAMREPFEWSRYLKSATEAPKTVDGSSKADDKDSSKDDSKDASEKLKESIKLPELGRDTPSPSLPQFKPSEVEFSKTDQPAPPIKSLQIGLPYVDMNDPDMRFMFFKELAAKRKAEKEKEKAQPKPEGNCHTGPVTQKEESLPKKTSESNKDLTSEGSVVPKPASKSAEKAVPTEASESPSLSVDGNKNANIKDSIPNRDPNISNTGDKKETKLLEKVKLDMKSVEDLPNLAETEPEQRKSLQESPVLIKSSPSVPRSKPSELKPPQTDQSIQQITSATNQPAKPKIKSPLYMDMSDPDSRLVFFKELAAKRKAEKEKAEIKPGADSNTTPITQKEESLPKNTSENITGVTSEGLIVPNTASNSAGKAVTTNTSESASLSVDDSKHANTKDSVTNRDSNLSYTGVEEETKIPGKLKLDMKSVLDLSNLAETKSGRRKSLQDTPAFIKDSLPQSKSLKPESPEIDQPVPPTTSAVNQPAKPKIKSPLYMDMSDPDSRLVFFKELAAKRKDARAAEAVKEKDKVPIKPQIESKNSPTVLKAPAKETPNSTESSTTEPLVAETAAEETMTREDTNSKDSAVNSEQETQRSISAMPESCFSKSPEEQVVSSPFAKENENFTQKVTPADVSCFLQGTDERQSPTPKSTSKDFISALSNSEESTFSPALPTDPGNLESIQLEPGPSLPSEPETRSELSSSQSLVQSSSSDPPMLNSDSPNSPSIADDIISSGHSPDVSSSTHAPDTSQRAQKSLILSSLESLQSTNECLEKPDDPSYQTYLDPVNQLASLENVSAADSVSVESDVSPSLPETNILNRIRILEELPAATPSMEGSEMAVFAEECVVPGSSQGVTADCTSLAVGLSLPDSSQDVSDLESSSSKHNLEEIVTQDLPLKHSPSESVENTDIDPAASPSEMTLSPQGTPAQIALTLNLNLTDSDARSPAGAEMGSPLSEPDKSVSSPEVKEAETVLPTLDTNSATSETESRTEKSPVHQSTQSESCSSEFASKHSADADLPCKTSESQSCEPAEERSEKQPSVDEKMPDNPEDTKKSTISGTQDSVNSEKHQNNYSESSETAPKQPKVNQSRYHSSTANVLSSSNLRDDTKLLLEQISANCQSRNEATKESPAVTDDEKEDKAEKNAKNIGRRFRGFNRAQPPTQEQEKLIERIQSMRKERRVYSRFEMTS</sequence>
<feature type="compositionally biased region" description="Basic and acidic residues" evidence="4">
    <location>
        <begin position="869"/>
        <end position="886"/>
    </location>
</feature>
<evidence type="ECO:0000256" key="3">
    <source>
        <dbReference type="ARBA" id="ARBA00022490"/>
    </source>
</evidence>
<dbReference type="InterPro" id="IPR050944">
    <property type="entry name" value="FAM83"/>
</dbReference>
<feature type="compositionally biased region" description="Basic and acidic residues" evidence="4">
    <location>
        <begin position="759"/>
        <end position="789"/>
    </location>
</feature>
<evidence type="ECO:0000313" key="8">
    <source>
        <dbReference type="Proteomes" id="UP000694548"/>
    </source>
</evidence>
<reference evidence="7" key="1">
    <citation type="submission" date="2014-08" db="EMBL/GenBank/DDBJ databases">
        <authorList>
            <person name="Senf B."/>
            <person name="Petzold A."/>
            <person name="Downie B.R."/>
            <person name="Koch P."/>
            <person name="Platzer M."/>
        </authorList>
    </citation>
    <scope>NUCLEOTIDE SEQUENCE [LARGE SCALE GENOMIC DNA]</scope>
    <source>
        <strain evidence="7">GRZ</strain>
    </source>
</reference>
<comment type="subcellular location">
    <subcellularLocation>
        <location evidence="1">Cytoplasm</location>
    </subcellularLocation>
</comment>
<evidence type="ECO:0000256" key="2">
    <source>
        <dbReference type="ARBA" id="ARBA00006937"/>
    </source>
</evidence>
<comment type="similarity">
    <text evidence="2">Belongs to the FAM83 family.</text>
</comment>
<feature type="compositionally biased region" description="Polar residues" evidence="4">
    <location>
        <begin position="908"/>
        <end position="924"/>
    </location>
</feature>
<feature type="region of interest" description="Disordered" evidence="4">
    <location>
        <begin position="1162"/>
        <end position="1222"/>
    </location>
</feature>
<dbReference type="OMA" id="CDERMDD"/>
<evidence type="ECO:0000256" key="1">
    <source>
        <dbReference type="ARBA" id="ARBA00004496"/>
    </source>
</evidence>
<feature type="compositionally biased region" description="Low complexity" evidence="4">
    <location>
        <begin position="1407"/>
        <end position="1435"/>
    </location>
</feature>
<proteinExistence type="inferred from homology"/>
<dbReference type="Gene3D" id="3.30.870.10">
    <property type="entry name" value="Endonuclease Chain A"/>
    <property type="match status" value="1"/>
</dbReference>
<feature type="compositionally biased region" description="Polar residues" evidence="4">
    <location>
        <begin position="1091"/>
        <end position="1113"/>
    </location>
</feature>
<dbReference type="FunFam" id="3.30.870.10:FF:000004">
    <property type="entry name" value="protein FAM83H isoform X2"/>
    <property type="match status" value="1"/>
</dbReference>
<keyword evidence="3" id="KW-0963">Cytoplasm</keyword>
<dbReference type="Proteomes" id="UP000822369">
    <property type="component" value="Chromosome 6"/>
</dbReference>
<gene>
    <name evidence="6" type="ORF">G4P62_002601</name>
</gene>
<feature type="compositionally biased region" description="Polar residues" evidence="4">
    <location>
        <begin position="1122"/>
        <end position="1134"/>
    </location>
</feature>
<dbReference type="InterPro" id="IPR012461">
    <property type="entry name" value="SACK1"/>
</dbReference>
<feature type="compositionally biased region" description="Basic and acidic residues" evidence="4">
    <location>
        <begin position="1754"/>
        <end position="1777"/>
    </location>
</feature>
<feature type="domain" description="Scaffolding anchor of CK1" evidence="5">
    <location>
        <begin position="13"/>
        <end position="282"/>
    </location>
</feature>
<feature type="region of interest" description="Disordered" evidence="4">
    <location>
        <begin position="747"/>
        <end position="818"/>
    </location>
</feature>
<feature type="region of interest" description="Disordered" evidence="4">
    <location>
        <begin position="408"/>
        <end position="440"/>
    </location>
</feature>
<dbReference type="GO" id="GO:0005737">
    <property type="term" value="C:cytoplasm"/>
    <property type="evidence" value="ECO:0007669"/>
    <property type="project" value="UniProtKB-SubCell"/>
</dbReference>
<feature type="compositionally biased region" description="Basic and acidic residues" evidence="4">
    <location>
        <begin position="706"/>
        <end position="715"/>
    </location>
</feature>
<dbReference type="Ensembl" id="ENSNFUT00015056184.1">
    <property type="protein sequence ID" value="ENSNFUP00015053900.1"/>
    <property type="gene ID" value="ENSNFUG00015025034.1"/>
</dbReference>
<feature type="compositionally biased region" description="Polar residues" evidence="4">
    <location>
        <begin position="693"/>
        <end position="705"/>
    </location>
</feature>
<reference evidence="7" key="3">
    <citation type="submission" date="2025-05" db="UniProtKB">
        <authorList>
            <consortium name="Ensembl"/>
        </authorList>
    </citation>
    <scope>IDENTIFICATION</scope>
</reference>
<feature type="compositionally biased region" description="Low complexity" evidence="4">
    <location>
        <begin position="1275"/>
        <end position="1296"/>
    </location>
</feature>
<feature type="region of interest" description="Disordered" evidence="4">
    <location>
        <begin position="1841"/>
        <end position="1889"/>
    </location>
</feature>
<accession>A0A8C6Q736</accession>
<reference evidence="6" key="2">
    <citation type="submission" date="2020-03" db="EMBL/GenBank/DDBJ databases">
        <title>Intra-Species Differences in Population Size shape Life History and Genome Evolution.</title>
        <authorList>
            <person name="Willemsen D."/>
            <person name="Cui R."/>
            <person name="Valenzano D.R."/>
        </authorList>
    </citation>
    <scope>NUCLEOTIDE SEQUENCE</scope>
    <source>
        <strain evidence="6">GRZ</strain>
        <tissue evidence="6">Whole</tissue>
    </source>
</reference>
<dbReference type="SUPFAM" id="SSF56024">
    <property type="entry name" value="Phospholipase D/nuclease"/>
    <property type="match status" value="1"/>
</dbReference>
<dbReference type="Proteomes" id="UP000694548">
    <property type="component" value="Chromosome sgr03"/>
</dbReference>
<dbReference type="GeneTree" id="ENSGT00940000159342"/>
<dbReference type="PANTHER" id="PTHR16181">
    <property type="entry name" value="PROTEIN FAM83A-RELATED"/>
    <property type="match status" value="1"/>
</dbReference>
<dbReference type="GO" id="GO:0007165">
    <property type="term" value="P:signal transduction"/>
    <property type="evidence" value="ECO:0007669"/>
    <property type="project" value="TreeGrafter"/>
</dbReference>
<feature type="compositionally biased region" description="Basic and acidic residues" evidence="4">
    <location>
        <begin position="1241"/>
        <end position="1255"/>
    </location>
</feature>
<feature type="compositionally biased region" description="Basic and acidic residues" evidence="4">
    <location>
        <begin position="844"/>
        <end position="856"/>
    </location>
</feature>
<dbReference type="Pfam" id="PF07894">
    <property type="entry name" value="SACK1"/>
    <property type="match status" value="1"/>
</dbReference>
<feature type="region of interest" description="Disordered" evidence="4">
    <location>
        <begin position="844"/>
        <end position="1028"/>
    </location>
</feature>
<evidence type="ECO:0000256" key="4">
    <source>
        <dbReference type="SAM" id="MobiDB-lite"/>
    </source>
</evidence>
<evidence type="ECO:0000313" key="6">
    <source>
        <dbReference type="EMBL" id="KAF7219608.1"/>
    </source>
</evidence>
<feature type="compositionally biased region" description="Polar residues" evidence="4">
    <location>
        <begin position="1794"/>
        <end position="1826"/>
    </location>
</feature>
<feature type="compositionally biased region" description="Basic and acidic residues" evidence="4">
    <location>
        <begin position="312"/>
        <end position="333"/>
    </location>
</feature>
<feature type="compositionally biased region" description="Polar residues" evidence="4">
    <location>
        <begin position="1457"/>
        <end position="1477"/>
    </location>
</feature>
<feature type="region of interest" description="Disordered" evidence="4">
    <location>
        <begin position="1614"/>
        <end position="1828"/>
    </location>
</feature>
<feature type="compositionally biased region" description="Polar residues" evidence="4">
    <location>
        <begin position="999"/>
        <end position="1014"/>
    </location>
</feature>